<organism evidence="2 3">
    <name type="scientific">Puia dinghuensis</name>
    <dbReference type="NCBI Taxonomy" id="1792502"/>
    <lineage>
        <taxon>Bacteria</taxon>
        <taxon>Pseudomonadati</taxon>
        <taxon>Bacteroidota</taxon>
        <taxon>Chitinophagia</taxon>
        <taxon>Chitinophagales</taxon>
        <taxon>Chitinophagaceae</taxon>
        <taxon>Puia</taxon>
    </lineage>
</organism>
<accession>A0A8J2U7V6</accession>
<evidence type="ECO:0000313" key="2">
    <source>
        <dbReference type="EMBL" id="GGA84769.1"/>
    </source>
</evidence>
<comment type="caution">
    <text evidence="2">The sequence shown here is derived from an EMBL/GenBank/DDBJ whole genome shotgun (WGS) entry which is preliminary data.</text>
</comment>
<feature type="signal peptide" evidence="1">
    <location>
        <begin position="1"/>
        <end position="24"/>
    </location>
</feature>
<feature type="chain" id="PRO_5035307139" evidence="1">
    <location>
        <begin position="25"/>
        <end position="249"/>
    </location>
</feature>
<protein>
    <submittedName>
        <fullName evidence="2">Uncharacterized protein</fullName>
    </submittedName>
</protein>
<dbReference type="RefSeq" id="WP_188928149.1">
    <property type="nucleotide sequence ID" value="NZ_BMJC01000001.1"/>
</dbReference>
<name>A0A8J2U7V6_9BACT</name>
<dbReference type="Proteomes" id="UP000607559">
    <property type="component" value="Unassembled WGS sequence"/>
</dbReference>
<proteinExistence type="predicted"/>
<dbReference type="PROSITE" id="PS51257">
    <property type="entry name" value="PROKAR_LIPOPROTEIN"/>
    <property type="match status" value="1"/>
</dbReference>
<sequence length="249" mass="28207">MGNAIIRILLLPVLLFSCAPEAPAQQTPAPGPPNAAQQQALDKVMFAVKTIFNKLNSSDWILRRDYYDPKAIVNYWQAGAPMNLNNNFERVYEIKAGTPSYEKLIRPLVDKDQEFYKTQQYDSARILDAKIKALSHFELYANLNMATVNLQPTNRRQPNVPLSVKGCTYSCLSNHGNVDRVVVGSYHLLFGAWDPAQCAKEQTARYQFRHPVGTPYIENIDIEIIGDNDFIRNWVDTADWSLITQALSN</sequence>
<keyword evidence="1" id="KW-0732">Signal</keyword>
<evidence type="ECO:0000256" key="1">
    <source>
        <dbReference type="SAM" id="SignalP"/>
    </source>
</evidence>
<gene>
    <name evidence="2" type="ORF">GCM10011511_04750</name>
</gene>
<keyword evidence="3" id="KW-1185">Reference proteome</keyword>
<dbReference type="EMBL" id="BMJC01000001">
    <property type="protein sequence ID" value="GGA84769.1"/>
    <property type="molecule type" value="Genomic_DNA"/>
</dbReference>
<dbReference type="AlphaFoldDB" id="A0A8J2U7V6"/>
<reference evidence="2" key="1">
    <citation type="journal article" date="2014" name="Int. J. Syst. Evol. Microbiol.">
        <title>Complete genome sequence of Corynebacterium casei LMG S-19264T (=DSM 44701T), isolated from a smear-ripened cheese.</title>
        <authorList>
            <consortium name="US DOE Joint Genome Institute (JGI-PGF)"/>
            <person name="Walter F."/>
            <person name="Albersmeier A."/>
            <person name="Kalinowski J."/>
            <person name="Ruckert C."/>
        </authorList>
    </citation>
    <scope>NUCLEOTIDE SEQUENCE</scope>
    <source>
        <strain evidence="2">CGMCC 1.15448</strain>
    </source>
</reference>
<reference evidence="2" key="2">
    <citation type="submission" date="2020-09" db="EMBL/GenBank/DDBJ databases">
        <authorList>
            <person name="Sun Q."/>
            <person name="Zhou Y."/>
        </authorList>
    </citation>
    <scope>NUCLEOTIDE SEQUENCE</scope>
    <source>
        <strain evidence="2">CGMCC 1.15448</strain>
    </source>
</reference>
<evidence type="ECO:0000313" key="3">
    <source>
        <dbReference type="Proteomes" id="UP000607559"/>
    </source>
</evidence>